<accession>A0AAV6RKV1</accession>
<comment type="caution">
    <text evidence="1">The sequence shown here is derived from an EMBL/GenBank/DDBJ whole genome shotgun (WGS) entry which is preliminary data.</text>
</comment>
<dbReference type="AlphaFoldDB" id="A0AAV6RKV1"/>
<evidence type="ECO:0000313" key="2">
    <source>
        <dbReference type="Proteomes" id="UP000693946"/>
    </source>
</evidence>
<reference evidence="1 2" key="1">
    <citation type="journal article" date="2021" name="Sci. Rep.">
        <title>Chromosome anchoring in Senegalese sole (Solea senegalensis) reveals sex-associated markers and genome rearrangements in flatfish.</title>
        <authorList>
            <person name="Guerrero-Cozar I."/>
            <person name="Gomez-Garrido J."/>
            <person name="Berbel C."/>
            <person name="Martinez-Blanch J.F."/>
            <person name="Alioto T."/>
            <person name="Claros M.G."/>
            <person name="Gagnaire P.A."/>
            <person name="Manchado M."/>
        </authorList>
    </citation>
    <scope>NUCLEOTIDE SEQUENCE [LARGE SCALE GENOMIC DNA]</scope>
    <source>
        <strain evidence="1">Sse05_10M</strain>
    </source>
</reference>
<organism evidence="1 2">
    <name type="scientific">Solea senegalensis</name>
    <name type="common">Senegalese sole</name>
    <dbReference type="NCBI Taxonomy" id="28829"/>
    <lineage>
        <taxon>Eukaryota</taxon>
        <taxon>Metazoa</taxon>
        <taxon>Chordata</taxon>
        <taxon>Craniata</taxon>
        <taxon>Vertebrata</taxon>
        <taxon>Euteleostomi</taxon>
        <taxon>Actinopterygii</taxon>
        <taxon>Neopterygii</taxon>
        <taxon>Teleostei</taxon>
        <taxon>Neoteleostei</taxon>
        <taxon>Acanthomorphata</taxon>
        <taxon>Carangaria</taxon>
        <taxon>Pleuronectiformes</taxon>
        <taxon>Pleuronectoidei</taxon>
        <taxon>Soleidae</taxon>
        <taxon>Solea</taxon>
    </lineage>
</organism>
<name>A0AAV6RKV1_SOLSE</name>
<protein>
    <submittedName>
        <fullName evidence="1">Uncharacterized protein</fullName>
    </submittedName>
</protein>
<dbReference type="Proteomes" id="UP000693946">
    <property type="component" value="Linkage Group LG19"/>
</dbReference>
<gene>
    <name evidence="1" type="ORF">JOB18_040405</name>
</gene>
<keyword evidence="2" id="KW-1185">Reference proteome</keyword>
<evidence type="ECO:0000313" key="1">
    <source>
        <dbReference type="EMBL" id="KAG7505795.1"/>
    </source>
</evidence>
<proteinExistence type="predicted"/>
<dbReference type="EMBL" id="JAGKHQ010000011">
    <property type="protein sequence ID" value="KAG7505795.1"/>
    <property type="molecule type" value="Genomic_DNA"/>
</dbReference>
<sequence length="79" mass="8502">MDMWSKGGQRACAGPLTVAWHDTGRRFEALQPARTLSEIDVTFQMMSESHGSLPIFRCNHGAGGAEALDINFSCSTSGV</sequence>